<dbReference type="Pfam" id="PF09694">
    <property type="entry name" value="Gcw_chp"/>
    <property type="match status" value="1"/>
</dbReference>
<evidence type="ECO:0000313" key="2">
    <source>
        <dbReference type="EMBL" id="NWK55428.1"/>
    </source>
</evidence>
<protein>
    <recommendedName>
        <fullName evidence="4">Outer membrane protein</fullName>
    </recommendedName>
</protein>
<dbReference type="RefSeq" id="WP_178931943.1">
    <property type="nucleotide sequence ID" value="NZ_JACBAZ010000002.1"/>
</dbReference>
<feature type="signal peptide" evidence="1">
    <location>
        <begin position="1"/>
        <end position="22"/>
    </location>
</feature>
<evidence type="ECO:0008006" key="4">
    <source>
        <dbReference type="Google" id="ProtNLM"/>
    </source>
</evidence>
<evidence type="ECO:0000313" key="3">
    <source>
        <dbReference type="Proteomes" id="UP000557872"/>
    </source>
</evidence>
<accession>A0A851GCG9</accession>
<sequence>MNKSIQSIILGSSLLVAAPAFAGVATEMPPAPAAESPFEFEIHTGYHSIYEFRGVDFGDDLWEAGIDGSYAISDTLSLSGGLWYADNVDFDELDLYLGLTKSFEHFDLSVGYTYYLFPGDSDADTQEFYVGASTEVAWGIGLGLTYFYDFDLIEGGYLELEATKSFSLTDCLGLDFAVGAAWSFDYNGDVDGGDLDGFNHWYASVALPWEIREGVTLAPYAKFVGAGSDLNNEYDADASEDLFLGGAVLTVTF</sequence>
<keyword evidence="3" id="KW-1185">Reference proteome</keyword>
<feature type="chain" id="PRO_5032511959" description="Outer membrane protein" evidence="1">
    <location>
        <begin position="23"/>
        <end position="253"/>
    </location>
</feature>
<organism evidence="2 3">
    <name type="scientific">Oceaniferula marina</name>
    <dbReference type="NCBI Taxonomy" id="2748318"/>
    <lineage>
        <taxon>Bacteria</taxon>
        <taxon>Pseudomonadati</taxon>
        <taxon>Verrucomicrobiota</taxon>
        <taxon>Verrucomicrobiia</taxon>
        <taxon>Verrucomicrobiales</taxon>
        <taxon>Verrucomicrobiaceae</taxon>
        <taxon>Oceaniferula</taxon>
    </lineage>
</organism>
<dbReference type="EMBL" id="JACBAZ010000002">
    <property type="protein sequence ID" value="NWK55428.1"/>
    <property type="molecule type" value="Genomic_DNA"/>
</dbReference>
<comment type="caution">
    <text evidence="2">The sequence shown here is derived from an EMBL/GenBank/DDBJ whole genome shotgun (WGS) entry which is preliminary data.</text>
</comment>
<dbReference type="InterPro" id="IPR010239">
    <property type="entry name" value="CHP02001"/>
</dbReference>
<name>A0A851GCG9_9BACT</name>
<keyword evidence="1" id="KW-0732">Signal</keyword>
<evidence type="ECO:0000256" key="1">
    <source>
        <dbReference type="SAM" id="SignalP"/>
    </source>
</evidence>
<gene>
    <name evidence="2" type="ORF">HW115_07380</name>
</gene>
<proteinExistence type="predicted"/>
<dbReference type="AlphaFoldDB" id="A0A851GCG9"/>
<reference evidence="2 3" key="1">
    <citation type="submission" date="2020-07" db="EMBL/GenBank/DDBJ databases">
        <title>Roseicoccus Jingziensis gen. nov., sp. nov., isolated from coastal seawater.</title>
        <authorList>
            <person name="Feng X."/>
        </authorList>
    </citation>
    <scope>NUCLEOTIDE SEQUENCE [LARGE SCALE GENOMIC DNA]</scope>
    <source>
        <strain evidence="2 3">N1E253</strain>
    </source>
</reference>
<dbReference type="Proteomes" id="UP000557872">
    <property type="component" value="Unassembled WGS sequence"/>
</dbReference>